<organism evidence="9 10">
    <name type="scientific">Haloterrigena turkmenica (strain ATCC 51198 / DSM 5511 / JCM 9101 / NCIMB 13204 / VKM B-1734 / 4k)</name>
    <name type="common">Halococcus turkmenicus</name>
    <dbReference type="NCBI Taxonomy" id="543526"/>
    <lineage>
        <taxon>Archaea</taxon>
        <taxon>Methanobacteriati</taxon>
        <taxon>Methanobacteriota</taxon>
        <taxon>Stenosarchaea group</taxon>
        <taxon>Halobacteria</taxon>
        <taxon>Halobacteriales</taxon>
        <taxon>Natrialbaceae</taxon>
        <taxon>Haloterrigena</taxon>
    </lineage>
</organism>
<gene>
    <name evidence="9" type="ordered locus">Htur_3903</name>
</gene>
<dbReference type="Proteomes" id="UP000001903">
    <property type="component" value="Plasmid pHTUR01"/>
</dbReference>
<dbReference type="InterPro" id="IPR004199">
    <property type="entry name" value="B-gal_small/dom_5"/>
</dbReference>
<dbReference type="RefSeq" id="WP_012945005.1">
    <property type="nucleotide sequence ID" value="NC_013744.1"/>
</dbReference>
<dbReference type="SUPFAM" id="SSF49785">
    <property type="entry name" value="Galactose-binding domain-like"/>
    <property type="match status" value="1"/>
</dbReference>
<comment type="similarity">
    <text evidence="2">Belongs to the glycosyl hydrolase 2 family.</text>
</comment>
<dbReference type="Gene3D" id="3.20.20.80">
    <property type="entry name" value="Glycosidases"/>
    <property type="match status" value="1"/>
</dbReference>
<dbReference type="InterPro" id="IPR050347">
    <property type="entry name" value="Bact_Beta-galactosidase"/>
</dbReference>
<feature type="region of interest" description="Disordered" evidence="7">
    <location>
        <begin position="710"/>
        <end position="731"/>
    </location>
</feature>
<keyword evidence="9" id="KW-0614">Plasmid</keyword>
<keyword evidence="10" id="KW-1185">Reference proteome</keyword>
<dbReference type="Pfam" id="PF02836">
    <property type="entry name" value="Glyco_hydro_2_C"/>
    <property type="match status" value="1"/>
</dbReference>
<dbReference type="PRINTS" id="PR00132">
    <property type="entry name" value="GLHYDRLASE2"/>
</dbReference>
<sequence>MTRDWADPETVGRNRIDPHAYGLPYAETDTATAGNRAASPWIASLNGEWRFRLAETPTAAPDGFHEPDADVGDWDRIEVPQHWQTAGYGDPHYTNVVYPFPLDPPHVPTENPTASYRRTFHVPDDWDERQIRLRFGGVDSAFHLWINGEEVGYSEGSRLPSAFDVTDYVSPGENTVAVRVYKWSTGSYLEDQDMWWLSGIFRDVALSAHPTVQVADVDVRTDLDERYEDAVLQASVDVRNVGDDAGTARIEPTLRDADGTPVSTTLEARSVALEAGEATTLEFETTVEEPRKWTAETPNCYDFALGISDGRGDDETVLAQTVGFREIEIVDGQLLVNGRPVTIRGVNRHDFHPDRGRAVPLEAMREDVELMKRHNINAVRTAHYPNDPRFYELCNEYGLYVLDETDLECHGMVHAETTEHVSDDPDWEAAYVDRMVRMVERDKNHPSVICWSLGNESDLGAHHERMAAATRERDPTRPIHYEPDTEQTVSDIIGPMYPPFEQLEEWAEADLEHPVVLCEYAHAMGNGPGNLREFWDLFYEHEGMQGGFVWDWIDQGLRRTADDGTEWFAYGGDFGDEPNDANFNINGLVFPDRKPSPGLTEYKKVIEPVVLREDDLERGELTVENRYDFRSLEHLRASWRLLSDGRVVESGRLPLPSIAAGESATVTVPVDVDGLETDGLDADAEHVLTVDVSLARETAWAPQGHTVATGQFELPESGSGTGSASQPSTGVAAPLTCAGDGEEIRVSNEQFELVFDRTFGVIDSLAYRNRSLLEDGPSVGIWRAPTDNDGGLPLSRTLLSQFTERYENEELVQAGDLATVGFEQLWREHGLDRLQFRVDDVTCVRGERDADPVTITVDGRLAPPIYDHGFAVEQTYMIERTGAITVDTAIKPEGDLSLLPSLPRVGLDLTLEDDLDRVTWYGRGPGESYVDSKEAALLGRYSRSVADLQTPYVAPQESGNRTDTRWVTFTDQRGTGLFVTGETPFDFSAHPFSTADLDAAGHTHELPDRDGVWVSLDDGHCGLGTGSCGPPTLEEYRLEPEPISFRMELHPFAADELPATDRY</sequence>
<evidence type="ECO:0000313" key="10">
    <source>
        <dbReference type="Proteomes" id="UP000001903"/>
    </source>
</evidence>
<dbReference type="GO" id="GO:0030246">
    <property type="term" value="F:carbohydrate binding"/>
    <property type="evidence" value="ECO:0007669"/>
    <property type="project" value="InterPro"/>
</dbReference>
<evidence type="ECO:0000256" key="5">
    <source>
        <dbReference type="ARBA" id="ARBA00023295"/>
    </source>
</evidence>
<dbReference type="KEGG" id="htu:Htur_3903"/>
<name>D2S064_HALTV</name>
<dbReference type="SUPFAM" id="SSF51445">
    <property type="entry name" value="(Trans)glycosidases"/>
    <property type="match status" value="1"/>
</dbReference>
<evidence type="ECO:0000256" key="4">
    <source>
        <dbReference type="ARBA" id="ARBA00022801"/>
    </source>
</evidence>
<reference evidence="9 10" key="1">
    <citation type="journal article" date="2010" name="Stand. Genomic Sci.">
        <title>Complete genome sequence of Haloterrigena turkmenica type strain (4k).</title>
        <authorList>
            <person name="Saunders E."/>
            <person name="Tindall B.J."/>
            <person name="Fahnrich R."/>
            <person name="Lapidus A."/>
            <person name="Copeland A."/>
            <person name="Del Rio T.G."/>
            <person name="Lucas S."/>
            <person name="Chen F."/>
            <person name="Tice H."/>
            <person name="Cheng J.F."/>
            <person name="Han C."/>
            <person name="Detter J.C."/>
            <person name="Bruce D."/>
            <person name="Goodwin L."/>
            <person name="Chain P."/>
            <person name="Pitluck S."/>
            <person name="Pati A."/>
            <person name="Ivanova N."/>
            <person name="Mavromatis K."/>
            <person name="Chen A."/>
            <person name="Palaniappan K."/>
            <person name="Land M."/>
            <person name="Hauser L."/>
            <person name="Chang Y.J."/>
            <person name="Jeffries C.D."/>
            <person name="Brettin T."/>
            <person name="Rohde M."/>
            <person name="Goker M."/>
            <person name="Bristow J."/>
            <person name="Eisen J.A."/>
            <person name="Markowitz V."/>
            <person name="Hugenholtz P."/>
            <person name="Klenk H.P."/>
            <person name="Kyrpides N.C."/>
        </authorList>
    </citation>
    <scope>NUCLEOTIDE SEQUENCE [LARGE SCALE GENOMIC DNA]</scope>
    <source>
        <strain evidence="10">ATCC 51198 / DSM 5511 / JCM 9101 / NCIMB 13204 / VKM B-1734 / 4k</strain>
    </source>
</reference>
<dbReference type="PROSITE" id="PS00719">
    <property type="entry name" value="GLYCOSYL_HYDROL_F2_1"/>
    <property type="match status" value="1"/>
</dbReference>
<dbReference type="EC" id="3.2.1.23" evidence="3"/>
<protein>
    <recommendedName>
        <fullName evidence="3">beta-galactosidase</fullName>
        <ecNumber evidence="3">3.2.1.23</ecNumber>
    </recommendedName>
    <alternativeName>
        <fullName evidence="6">Lactase</fullName>
    </alternativeName>
</protein>
<dbReference type="HOGENOM" id="CLU_002346_0_2_2"/>
<dbReference type="CAZy" id="GH2">
    <property type="family name" value="Glycoside Hydrolase Family 2"/>
</dbReference>
<evidence type="ECO:0000256" key="6">
    <source>
        <dbReference type="ARBA" id="ARBA00032230"/>
    </source>
</evidence>
<dbReference type="Pfam" id="PF16353">
    <property type="entry name" value="LacZ_4"/>
    <property type="match status" value="1"/>
</dbReference>
<dbReference type="SMART" id="SM01038">
    <property type="entry name" value="Bgal_small_N"/>
    <property type="match status" value="1"/>
</dbReference>
<dbReference type="GeneID" id="8744531"/>
<proteinExistence type="inferred from homology"/>
<comment type="catalytic activity">
    <reaction evidence="1">
        <text>Hydrolysis of terminal non-reducing beta-D-galactose residues in beta-D-galactosides.</text>
        <dbReference type="EC" id="3.2.1.23"/>
    </reaction>
</comment>
<dbReference type="Pfam" id="PF00703">
    <property type="entry name" value="Glyco_hydro_2"/>
    <property type="match status" value="1"/>
</dbReference>
<dbReference type="Gene3D" id="2.70.98.10">
    <property type="match status" value="1"/>
</dbReference>
<dbReference type="Gene3D" id="2.60.40.10">
    <property type="entry name" value="Immunoglobulins"/>
    <property type="match status" value="2"/>
</dbReference>
<dbReference type="EMBL" id="CP001861">
    <property type="protein sequence ID" value="ADB62761.1"/>
    <property type="molecule type" value="Genomic_DNA"/>
</dbReference>
<dbReference type="PANTHER" id="PTHR46323:SF2">
    <property type="entry name" value="BETA-GALACTOSIDASE"/>
    <property type="match status" value="1"/>
</dbReference>
<dbReference type="InterPro" id="IPR006104">
    <property type="entry name" value="Glyco_hydro_2_N"/>
</dbReference>
<keyword evidence="5 9" id="KW-0326">Glycosidase</keyword>
<dbReference type="SUPFAM" id="SSF49303">
    <property type="entry name" value="beta-Galactosidase/glucuronidase domain"/>
    <property type="match status" value="2"/>
</dbReference>
<dbReference type="InterPro" id="IPR006103">
    <property type="entry name" value="Glyco_hydro_2_cat"/>
</dbReference>
<dbReference type="InterPro" id="IPR011013">
    <property type="entry name" value="Gal_mutarotase_sf_dom"/>
</dbReference>
<dbReference type="PANTHER" id="PTHR46323">
    <property type="entry name" value="BETA-GALACTOSIDASE"/>
    <property type="match status" value="1"/>
</dbReference>
<dbReference type="Gene3D" id="2.60.120.260">
    <property type="entry name" value="Galactose-binding domain-like"/>
    <property type="match status" value="1"/>
</dbReference>
<dbReference type="InterPro" id="IPR023230">
    <property type="entry name" value="Glyco_hydro_2_CS"/>
</dbReference>
<dbReference type="FunFam" id="3.20.20.80:FF:000018">
    <property type="entry name" value="Beta-galactosidase"/>
    <property type="match status" value="1"/>
</dbReference>
<dbReference type="InterPro" id="IPR032312">
    <property type="entry name" value="LacZ_4"/>
</dbReference>
<dbReference type="SUPFAM" id="SSF74650">
    <property type="entry name" value="Galactose mutarotase-like"/>
    <property type="match status" value="1"/>
</dbReference>
<geneLocation type="plasmid" evidence="9 10">
    <name>pHTUR01</name>
</geneLocation>
<dbReference type="InterPro" id="IPR006102">
    <property type="entry name" value="Ig-like_GH2"/>
</dbReference>
<dbReference type="GO" id="GO:0009341">
    <property type="term" value="C:beta-galactosidase complex"/>
    <property type="evidence" value="ECO:0007669"/>
    <property type="project" value="InterPro"/>
</dbReference>
<dbReference type="InterPro" id="IPR036156">
    <property type="entry name" value="Beta-gal/glucu_dom_sf"/>
</dbReference>
<keyword evidence="4 9" id="KW-0378">Hydrolase</keyword>
<feature type="region of interest" description="Disordered" evidence="7">
    <location>
        <begin position="1"/>
        <end position="21"/>
    </location>
</feature>
<accession>D2S064</accession>
<evidence type="ECO:0000313" key="9">
    <source>
        <dbReference type="EMBL" id="ADB62761.1"/>
    </source>
</evidence>
<dbReference type="OrthoDB" id="38162at2157"/>
<dbReference type="AlphaFoldDB" id="D2S064"/>
<evidence type="ECO:0000259" key="8">
    <source>
        <dbReference type="SMART" id="SM01038"/>
    </source>
</evidence>
<evidence type="ECO:0000256" key="1">
    <source>
        <dbReference type="ARBA" id="ARBA00001412"/>
    </source>
</evidence>
<dbReference type="InterPro" id="IPR017853">
    <property type="entry name" value="GH"/>
</dbReference>
<dbReference type="GO" id="GO:0004565">
    <property type="term" value="F:beta-galactosidase activity"/>
    <property type="evidence" value="ECO:0007669"/>
    <property type="project" value="UniProtKB-EC"/>
</dbReference>
<dbReference type="InterPro" id="IPR006101">
    <property type="entry name" value="Glyco_hydro_2"/>
</dbReference>
<dbReference type="InterPro" id="IPR013783">
    <property type="entry name" value="Ig-like_fold"/>
</dbReference>
<dbReference type="GO" id="GO:0005990">
    <property type="term" value="P:lactose catabolic process"/>
    <property type="evidence" value="ECO:0007669"/>
    <property type="project" value="TreeGrafter"/>
</dbReference>
<evidence type="ECO:0000256" key="3">
    <source>
        <dbReference type="ARBA" id="ARBA00012756"/>
    </source>
</evidence>
<feature type="domain" description="Beta galactosidase small chain/" evidence="8">
    <location>
        <begin position="745"/>
        <end position="1050"/>
    </location>
</feature>
<dbReference type="Pfam" id="PF02837">
    <property type="entry name" value="Glyco_hydro_2_N"/>
    <property type="match status" value="1"/>
</dbReference>
<dbReference type="InterPro" id="IPR014718">
    <property type="entry name" value="GH-type_carb-bd"/>
</dbReference>
<feature type="compositionally biased region" description="Basic and acidic residues" evidence="7">
    <location>
        <begin position="1"/>
        <end position="18"/>
    </location>
</feature>
<dbReference type="InterPro" id="IPR008979">
    <property type="entry name" value="Galactose-bd-like_sf"/>
</dbReference>
<dbReference type="Pfam" id="PF02929">
    <property type="entry name" value="Bgal_small_N"/>
    <property type="match status" value="1"/>
</dbReference>
<evidence type="ECO:0000256" key="7">
    <source>
        <dbReference type="SAM" id="MobiDB-lite"/>
    </source>
</evidence>
<evidence type="ECO:0000256" key="2">
    <source>
        <dbReference type="ARBA" id="ARBA00007401"/>
    </source>
</evidence>